<proteinExistence type="predicted"/>
<dbReference type="Proteomes" id="UP000034246">
    <property type="component" value="Unassembled WGS sequence"/>
</dbReference>
<dbReference type="STRING" id="1618550.UT39_C0001G0079"/>
<organism evidence="1 2">
    <name type="scientific">Candidatus Woesebacteria bacterium GW2011_GWA1_39_21</name>
    <dbReference type="NCBI Taxonomy" id="1618550"/>
    <lineage>
        <taxon>Bacteria</taxon>
        <taxon>Candidatus Woeseibacteriota</taxon>
    </lineage>
</organism>
<gene>
    <name evidence="1" type="ORF">UT39_C0001G0079</name>
</gene>
<dbReference type="AlphaFoldDB" id="A0A0G0N774"/>
<evidence type="ECO:0000313" key="1">
    <source>
        <dbReference type="EMBL" id="KKR12024.1"/>
    </source>
</evidence>
<dbReference type="EMBL" id="LBWP01000001">
    <property type="protein sequence ID" value="KKR12024.1"/>
    <property type="molecule type" value="Genomic_DNA"/>
</dbReference>
<protein>
    <submittedName>
        <fullName evidence="1">Uncharacterized protein</fullName>
    </submittedName>
</protein>
<comment type="caution">
    <text evidence="1">The sequence shown here is derived from an EMBL/GenBank/DDBJ whole genome shotgun (WGS) entry which is preliminary data.</text>
</comment>
<name>A0A0G0N774_9BACT</name>
<accession>A0A0G0N774</accession>
<reference evidence="1 2" key="1">
    <citation type="journal article" date="2015" name="Nature">
        <title>rRNA introns, odd ribosomes, and small enigmatic genomes across a large radiation of phyla.</title>
        <authorList>
            <person name="Brown C.T."/>
            <person name="Hug L.A."/>
            <person name="Thomas B.C."/>
            <person name="Sharon I."/>
            <person name="Castelle C.J."/>
            <person name="Singh A."/>
            <person name="Wilkins M.J."/>
            <person name="Williams K.H."/>
            <person name="Banfield J.F."/>
        </authorList>
    </citation>
    <scope>NUCLEOTIDE SEQUENCE [LARGE SCALE GENOMIC DNA]</scope>
</reference>
<evidence type="ECO:0000313" key="2">
    <source>
        <dbReference type="Proteomes" id="UP000034246"/>
    </source>
</evidence>
<sequence>MSKIEITCCDGVEKYPGICLKDGCPNYRKAREQVDSSWPYVGTGYGNLYGNPSISHYLAQVRKNIANDQKDNEKKSE</sequence>